<dbReference type="Proteomes" id="UP001565368">
    <property type="component" value="Unassembled WGS sequence"/>
</dbReference>
<dbReference type="InterPro" id="IPR045326">
    <property type="entry name" value="ATG17-like_dom"/>
</dbReference>
<dbReference type="GeneID" id="95986319"/>
<evidence type="ECO:0000259" key="9">
    <source>
        <dbReference type="Pfam" id="PF04108"/>
    </source>
</evidence>
<feature type="compositionally biased region" description="Low complexity" evidence="8">
    <location>
        <begin position="1223"/>
        <end position="1254"/>
    </location>
</feature>
<feature type="compositionally biased region" description="Low complexity" evidence="8">
    <location>
        <begin position="1288"/>
        <end position="1297"/>
    </location>
</feature>
<feature type="coiled-coil region" evidence="7">
    <location>
        <begin position="684"/>
        <end position="776"/>
    </location>
</feature>
<dbReference type="Pfam" id="PF10377">
    <property type="entry name" value="ATG11"/>
    <property type="match status" value="1"/>
</dbReference>
<comment type="subcellular location">
    <subcellularLocation>
        <location evidence="6">Preautophagosomal structure membrane</location>
        <topology evidence="6">Peripheral membrane protein</topology>
    </subcellularLocation>
    <subcellularLocation>
        <location evidence="6">Vacuole membrane</location>
        <topology evidence="6">Peripheral membrane protein</topology>
    </subcellularLocation>
    <text evidence="6">During pexophagy, accumulates in the vacuolar membrane region, where the peroxisomes contact the vacuole.</text>
</comment>
<comment type="similarity">
    <text evidence="1 6">Belongs to the ATG11 family.</text>
</comment>
<dbReference type="RefSeq" id="XP_069208408.1">
    <property type="nucleotide sequence ID" value="XM_069353766.1"/>
</dbReference>
<keyword evidence="3 6" id="KW-0653">Protein transport</keyword>
<dbReference type="Pfam" id="PF04108">
    <property type="entry name" value="ATG17_like"/>
    <property type="match status" value="1"/>
</dbReference>
<protein>
    <recommendedName>
        <fullName evidence="6">Autophagy-related protein 11</fullName>
    </recommendedName>
</protein>
<evidence type="ECO:0000259" key="10">
    <source>
        <dbReference type="Pfam" id="PF10377"/>
    </source>
</evidence>
<keyword evidence="2 6" id="KW-0813">Transport</keyword>
<feature type="compositionally biased region" description="Polar residues" evidence="8">
    <location>
        <begin position="1060"/>
        <end position="1116"/>
    </location>
</feature>
<sequence>MDIYLASDGSLIQSPHALSDYDSLEGVYADVSAATGLVSGNVLLFTEDGRELKQEVLEELWERGGGNGAGQSSPRRQVVYLFNRETFFSEPERWVNELREEVVLPPPLDASAALDLSHAQAPFAVAYDHLCHLQSLFKVQANALRIAYDNLSFHLQPIIDAFREFAERADVQLEHHEMLLRGYDVDMAMLPKVTVHESLFRRRDKDVDDPKRKSLVDWIHTKKMEQVRDWCQSAHTDYVNRYNLVVAEMDELAIQSQGERDQAEARIQGIAHEFEDVLGRIELASQQVEALMESSTGGLWAHASSLTPVDFEQSLLELDHAMRADLTSMTQIKNDFTLDLHLHLRHIADFQVRITKFSRPMTDLDLDLRQKNAFPHLERLHHLPFAYAANVVEIVHRKEFSTALVSWTAKIAQAVNEYLAVEAKRRKKHKIENQLPWEVAPLEESQTPRVDIAVGGGVDALAAVGLGRGDIDDIMKWLDDLSRDPSLVNADRNPIPALTEQVNALVATLNALNGELSQSLEQAVASVAGAAAPGEVDQLRAANAEHERRLAELEQEHLARINELEDVHEQRLNAMQTRQGELQEELVRLREDLGEEMVARQQLMTELGEKNREFEDRVREHEEQSDLLSAVQVDMQQEKDRATDLGVRLQEALLDVDGLRSAEHTLIIQIREMQEERTRTLTDLGEAQLLAQNYESELAGTKAELEATAVQLLQAQKDRDEALKSQSEQAERLMRDHIAEADGDRAVLEHQNLTLTKELESVKTRLTEQIATLKNASIRREDGLKAELGLTKAQLREVQRRETMLADDLGRARDASQALTQKESHHADLAKDAVALAGKYHDACQRLMGALAASTTISGSLSLPARAKTPPPDAIASPTSADLRESTVLVRSLETAAAFELPSFTDAVLRTINLTRKLSKSLKQYRELSRNKITIANFGKGDLVLFLPTRNAAVKAWAAFNISAPHHFLHVTDAIQQQLASKDYYLARIAGTEEAVVNGDSPATNPFGLAEGLRYYTHQVEEWTPTQPRMPRRAVSASVAVESNRPGGPVTPVPTRIRSESSYLPQVTPKASENDQTSILSPLQTTASPHTSQPTSPTLLHQTPTVQRKTSPQPRVTSPPPLRTSEASVSPMPIRFSDVGTPSNKPTLAKLTSPTAQSPPPPHSSPTSPTNLASVAAAKRSHRASLTSTASPPTRDGGFAPSSAGRPASVASSTSSHPRGLPIPAGSAKGSPAAAITTSADGSPSPSSFGESGPTQRRVAKKTSVASLKTKADDLFKPSPLGSNDPVGTSSSGFLSGLSLSRNKRQSISATPSTALDLLKKLDGGGS</sequence>
<comment type="function">
    <text evidence="6">Involved in cytoplasm to vacuole transport (Cvt), pexophagy, mitophagy and nucleophagy. Recruits mitochondria for their selective degradation via autophagy (mitophagy) during starvation. Works as scaffold proteins that recruit ATG proteins to the pre-autophagosome (PAS), the site of vesicle/autophagosome formation. Required for the Cvt vesicles completion.</text>
</comment>
<dbReference type="EMBL" id="JBBXJM010000004">
    <property type="protein sequence ID" value="KAL1408464.1"/>
    <property type="molecule type" value="Genomic_DNA"/>
</dbReference>
<reference evidence="11 12" key="1">
    <citation type="submission" date="2023-08" db="EMBL/GenBank/DDBJ databases">
        <title>Annotated Genome Sequence of Vanrija albida AlHP1.</title>
        <authorList>
            <person name="Herzog R."/>
        </authorList>
    </citation>
    <scope>NUCLEOTIDE SEQUENCE [LARGE SCALE GENOMIC DNA]</scope>
    <source>
        <strain evidence="11 12">AlHP1</strain>
    </source>
</reference>
<evidence type="ECO:0000256" key="8">
    <source>
        <dbReference type="SAM" id="MobiDB-lite"/>
    </source>
</evidence>
<evidence type="ECO:0000256" key="2">
    <source>
        <dbReference type="ARBA" id="ARBA00022448"/>
    </source>
</evidence>
<dbReference type="PANTHER" id="PTHR13222:SF1">
    <property type="entry name" value="RB1-INDUCIBLE COILED-COIL PROTEIN 1"/>
    <property type="match status" value="1"/>
</dbReference>
<dbReference type="InterPro" id="IPR040040">
    <property type="entry name" value="ATG11"/>
</dbReference>
<proteinExistence type="inferred from homology"/>
<comment type="subunit">
    <text evidence="6">Homodimer.</text>
</comment>
<feature type="region of interest" description="Disordered" evidence="8">
    <location>
        <begin position="1024"/>
        <end position="1297"/>
    </location>
</feature>
<evidence type="ECO:0000256" key="4">
    <source>
        <dbReference type="ARBA" id="ARBA00023006"/>
    </source>
</evidence>
<evidence type="ECO:0000313" key="11">
    <source>
        <dbReference type="EMBL" id="KAL1408464.1"/>
    </source>
</evidence>
<evidence type="ECO:0000256" key="3">
    <source>
        <dbReference type="ARBA" id="ARBA00022927"/>
    </source>
</evidence>
<comment type="caution">
    <text evidence="11">The sequence shown here is derived from an EMBL/GenBank/DDBJ whole genome shotgun (WGS) entry which is preliminary data.</text>
</comment>
<keyword evidence="4 6" id="KW-0072">Autophagy</keyword>
<evidence type="ECO:0000256" key="7">
    <source>
        <dbReference type="SAM" id="Coils"/>
    </source>
</evidence>
<feature type="domain" description="Autophagy protein ATG17-like" evidence="9">
    <location>
        <begin position="138"/>
        <end position="429"/>
    </location>
</feature>
<evidence type="ECO:0000256" key="1">
    <source>
        <dbReference type="ARBA" id="ARBA00009729"/>
    </source>
</evidence>
<evidence type="ECO:0000256" key="5">
    <source>
        <dbReference type="ARBA" id="ARBA00023054"/>
    </source>
</evidence>
<feature type="domain" description="Autophagy-related protein 11 C-terminal" evidence="10">
    <location>
        <begin position="916"/>
        <end position="1021"/>
    </location>
</feature>
<feature type="coiled-coil region" evidence="7">
    <location>
        <begin position="536"/>
        <end position="631"/>
    </location>
</feature>
<organism evidence="11 12">
    <name type="scientific">Vanrija albida</name>
    <dbReference type="NCBI Taxonomy" id="181172"/>
    <lineage>
        <taxon>Eukaryota</taxon>
        <taxon>Fungi</taxon>
        <taxon>Dikarya</taxon>
        <taxon>Basidiomycota</taxon>
        <taxon>Agaricomycotina</taxon>
        <taxon>Tremellomycetes</taxon>
        <taxon>Trichosporonales</taxon>
        <taxon>Trichosporonaceae</taxon>
        <taxon>Vanrija</taxon>
    </lineage>
</organism>
<keyword evidence="12" id="KW-1185">Reference proteome</keyword>
<keyword evidence="6" id="KW-0926">Vacuole</keyword>
<name>A0ABR3Q165_9TREE</name>
<keyword evidence="6" id="KW-0472">Membrane</keyword>
<keyword evidence="5 7" id="KW-0175">Coiled coil</keyword>
<dbReference type="InterPro" id="IPR019460">
    <property type="entry name" value="Atg11_C"/>
</dbReference>
<accession>A0ABR3Q165</accession>
<evidence type="ECO:0000256" key="6">
    <source>
        <dbReference type="RuleBase" id="RU367075"/>
    </source>
</evidence>
<evidence type="ECO:0000313" key="12">
    <source>
        <dbReference type="Proteomes" id="UP001565368"/>
    </source>
</evidence>
<gene>
    <name evidence="11" type="primary">ATG11</name>
    <name evidence="11" type="ORF">Q8F55_005276</name>
</gene>
<dbReference type="PANTHER" id="PTHR13222">
    <property type="entry name" value="RB1-INDUCIBLE COILED-COIL"/>
    <property type="match status" value="1"/>
</dbReference>